<dbReference type="Proteomes" id="UP001054837">
    <property type="component" value="Unassembled WGS sequence"/>
</dbReference>
<proteinExistence type="predicted"/>
<protein>
    <submittedName>
        <fullName evidence="1">Uncharacterized protein</fullName>
    </submittedName>
</protein>
<gene>
    <name evidence="1" type="ORF">CDAR_67941</name>
</gene>
<evidence type="ECO:0000313" key="2">
    <source>
        <dbReference type="Proteomes" id="UP001054837"/>
    </source>
</evidence>
<sequence>MKTEIAAKKATKIPPEISRQQIAMFLNFGICQIRVREFLPLSHYAYEPKNVFFAGRPKVFRKLSRLDDCHLLRDASFNALVFEDEKIII</sequence>
<dbReference type="EMBL" id="BPLQ01013561">
    <property type="protein sequence ID" value="GIY73090.1"/>
    <property type="molecule type" value="Genomic_DNA"/>
</dbReference>
<organism evidence="1 2">
    <name type="scientific">Caerostris darwini</name>
    <dbReference type="NCBI Taxonomy" id="1538125"/>
    <lineage>
        <taxon>Eukaryota</taxon>
        <taxon>Metazoa</taxon>
        <taxon>Ecdysozoa</taxon>
        <taxon>Arthropoda</taxon>
        <taxon>Chelicerata</taxon>
        <taxon>Arachnida</taxon>
        <taxon>Araneae</taxon>
        <taxon>Araneomorphae</taxon>
        <taxon>Entelegynae</taxon>
        <taxon>Araneoidea</taxon>
        <taxon>Araneidae</taxon>
        <taxon>Caerostris</taxon>
    </lineage>
</organism>
<keyword evidence="2" id="KW-1185">Reference proteome</keyword>
<evidence type="ECO:0000313" key="1">
    <source>
        <dbReference type="EMBL" id="GIY73090.1"/>
    </source>
</evidence>
<accession>A0AAV4VRS6</accession>
<reference evidence="1 2" key="1">
    <citation type="submission" date="2021-06" db="EMBL/GenBank/DDBJ databases">
        <title>Caerostris darwini draft genome.</title>
        <authorList>
            <person name="Kono N."/>
            <person name="Arakawa K."/>
        </authorList>
    </citation>
    <scope>NUCLEOTIDE SEQUENCE [LARGE SCALE GENOMIC DNA]</scope>
</reference>
<name>A0AAV4VRS6_9ARAC</name>
<dbReference type="AlphaFoldDB" id="A0AAV4VRS6"/>
<comment type="caution">
    <text evidence="1">The sequence shown here is derived from an EMBL/GenBank/DDBJ whole genome shotgun (WGS) entry which is preliminary data.</text>
</comment>